<dbReference type="Gene3D" id="2.40.10.220">
    <property type="entry name" value="predicted glycosyltransferase like domains"/>
    <property type="match status" value="1"/>
</dbReference>
<name>A0A916YFZ8_9SPHN</name>
<proteinExistence type="predicted"/>
<dbReference type="Proteomes" id="UP000598997">
    <property type="component" value="Unassembled WGS sequence"/>
</dbReference>
<evidence type="ECO:0000259" key="1">
    <source>
        <dbReference type="Pfam" id="PF07238"/>
    </source>
</evidence>
<evidence type="ECO:0000313" key="3">
    <source>
        <dbReference type="Proteomes" id="UP000598997"/>
    </source>
</evidence>
<protein>
    <recommendedName>
        <fullName evidence="1">PilZ domain-containing protein</fullName>
    </recommendedName>
</protein>
<organism evidence="2 3">
    <name type="scientific">Croceicoccus pelagius</name>
    <dbReference type="NCBI Taxonomy" id="1703341"/>
    <lineage>
        <taxon>Bacteria</taxon>
        <taxon>Pseudomonadati</taxon>
        <taxon>Pseudomonadota</taxon>
        <taxon>Alphaproteobacteria</taxon>
        <taxon>Sphingomonadales</taxon>
        <taxon>Erythrobacteraceae</taxon>
        <taxon>Croceicoccus</taxon>
    </lineage>
</organism>
<comment type="caution">
    <text evidence="2">The sequence shown here is derived from an EMBL/GenBank/DDBJ whole genome shotgun (WGS) entry which is preliminary data.</text>
</comment>
<dbReference type="OrthoDB" id="7432877at2"/>
<accession>A0A916YFZ8</accession>
<gene>
    <name evidence="2" type="ORF">GCM10010989_16760</name>
</gene>
<dbReference type="Pfam" id="PF07238">
    <property type="entry name" value="PilZ"/>
    <property type="match status" value="1"/>
</dbReference>
<dbReference type="EMBL" id="BMIO01000005">
    <property type="protein sequence ID" value="GGD43317.1"/>
    <property type="molecule type" value="Genomic_DNA"/>
</dbReference>
<feature type="domain" description="PilZ" evidence="1">
    <location>
        <begin position="3"/>
        <end position="96"/>
    </location>
</feature>
<dbReference type="InterPro" id="IPR009875">
    <property type="entry name" value="PilZ_domain"/>
</dbReference>
<evidence type="ECO:0000313" key="2">
    <source>
        <dbReference type="EMBL" id="GGD43317.1"/>
    </source>
</evidence>
<dbReference type="AlphaFoldDB" id="A0A916YFZ8"/>
<sequence>MGRRSQPRWDIRVAGAYRSPAGADVFVSVADISEYGCRVLNPSRNLFVGDRVTVFVDGLDPHEAEVRWHARGIMAGFRFVDAVDAEQLDLLVAHCAGRVKLVPQQWLEVSEGDHAP</sequence>
<dbReference type="RefSeq" id="WP_082924157.1">
    <property type="nucleotide sequence ID" value="NZ_BMIO01000005.1"/>
</dbReference>
<dbReference type="GO" id="GO:0035438">
    <property type="term" value="F:cyclic-di-GMP binding"/>
    <property type="evidence" value="ECO:0007669"/>
    <property type="project" value="InterPro"/>
</dbReference>
<keyword evidence="3" id="KW-1185">Reference proteome</keyword>
<reference evidence="2 3" key="1">
    <citation type="journal article" date="2014" name="Int. J. Syst. Evol. Microbiol.">
        <title>Complete genome sequence of Corynebacterium casei LMG S-19264T (=DSM 44701T), isolated from a smear-ripened cheese.</title>
        <authorList>
            <consortium name="US DOE Joint Genome Institute (JGI-PGF)"/>
            <person name="Walter F."/>
            <person name="Albersmeier A."/>
            <person name="Kalinowski J."/>
            <person name="Ruckert C."/>
        </authorList>
    </citation>
    <scope>NUCLEOTIDE SEQUENCE [LARGE SCALE GENOMIC DNA]</scope>
    <source>
        <strain evidence="2 3">CGMCC 1.15358</strain>
    </source>
</reference>